<dbReference type="InterPro" id="IPR051393">
    <property type="entry name" value="ABC_transporter_permease"/>
</dbReference>
<dbReference type="CDD" id="cd06261">
    <property type="entry name" value="TM_PBP2"/>
    <property type="match status" value="1"/>
</dbReference>
<evidence type="ECO:0000313" key="10">
    <source>
        <dbReference type="Proteomes" id="UP000719942"/>
    </source>
</evidence>
<evidence type="ECO:0000259" key="8">
    <source>
        <dbReference type="PROSITE" id="PS50928"/>
    </source>
</evidence>
<feature type="transmembrane region" description="Helical" evidence="7">
    <location>
        <begin position="280"/>
        <end position="300"/>
    </location>
</feature>
<comment type="caution">
    <text evidence="9">The sequence shown here is derived from an EMBL/GenBank/DDBJ whole genome shotgun (WGS) entry which is preliminary data.</text>
</comment>
<feature type="transmembrane region" description="Helical" evidence="7">
    <location>
        <begin position="88"/>
        <end position="110"/>
    </location>
</feature>
<keyword evidence="5 7" id="KW-1133">Transmembrane helix</keyword>
<dbReference type="InterPro" id="IPR035906">
    <property type="entry name" value="MetI-like_sf"/>
</dbReference>
<reference evidence="9 10" key="1">
    <citation type="submission" date="2021-03" db="EMBL/GenBank/DDBJ databases">
        <title>Caproiciproducens sp. nov. isolated from feces of cow.</title>
        <authorList>
            <person name="Choi J.-Y."/>
        </authorList>
    </citation>
    <scope>NUCLEOTIDE SEQUENCE [LARGE SCALE GENOMIC DNA]</scope>
    <source>
        <strain evidence="9 10">AGMB10547</strain>
    </source>
</reference>
<evidence type="ECO:0000313" key="9">
    <source>
        <dbReference type="EMBL" id="MBW7572661.1"/>
    </source>
</evidence>
<proteinExistence type="inferred from homology"/>
<feature type="transmembrane region" description="Helical" evidence="7">
    <location>
        <begin position="172"/>
        <end position="191"/>
    </location>
</feature>
<keyword evidence="10" id="KW-1185">Reference proteome</keyword>
<dbReference type="SUPFAM" id="SSF161098">
    <property type="entry name" value="MetI-like"/>
    <property type="match status" value="1"/>
</dbReference>
<dbReference type="PANTHER" id="PTHR30193">
    <property type="entry name" value="ABC TRANSPORTER PERMEASE PROTEIN"/>
    <property type="match status" value="1"/>
</dbReference>
<keyword evidence="6 7" id="KW-0472">Membrane</keyword>
<comment type="subcellular location">
    <subcellularLocation>
        <location evidence="1 7">Cell membrane</location>
        <topology evidence="1 7">Multi-pass membrane protein</topology>
    </subcellularLocation>
</comment>
<evidence type="ECO:0000256" key="2">
    <source>
        <dbReference type="ARBA" id="ARBA00022448"/>
    </source>
</evidence>
<comment type="similarity">
    <text evidence="7">Belongs to the binding-protein-dependent transport system permease family.</text>
</comment>
<evidence type="ECO:0000256" key="4">
    <source>
        <dbReference type="ARBA" id="ARBA00022692"/>
    </source>
</evidence>
<protein>
    <submittedName>
        <fullName evidence="9">Sugar ABC transporter permease</fullName>
    </submittedName>
</protein>
<dbReference type="Proteomes" id="UP000719942">
    <property type="component" value="Unassembled WGS sequence"/>
</dbReference>
<evidence type="ECO:0000256" key="1">
    <source>
        <dbReference type="ARBA" id="ARBA00004651"/>
    </source>
</evidence>
<feature type="domain" description="ABC transmembrane type-1" evidence="8">
    <location>
        <begin position="84"/>
        <end position="301"/>
    </location>
</feature>
<organism evidence="9 10">
    <name type="scientific">Caproiciproducens faecalis</name>
    <dbReference type="NCBI Taxonomy" id="2820301"/>
    <lineage>
        <taxon>Bacteria</taxon>
        <taxon>Bacillati</taxon>
        <taxon>Bacillota</taxon>
        <taxon>Clostridia</taxon>
        <taxon>Eubacteriales</taxon>
        <taxon>Acutalibacteraceae</taxon>
        <taxon>Caproiciproducens</taxon>
    </lineage>
</organism>
<evidence type="ECO:0000256" key="3">
    <source>
        <dbReference type="ARBA" id="ARBA00022475"/>
    </source>
</evidence>
<evidence type="ECO:0000256" key="6">
    <source>
        <dbReference type="ARBA" id="ARBA00023136"/>
    </source>
</evidence>
<dbReference type="Pfam" id="PF00528">
    <property type="entry name" value="BPD_transp_1"/>
    <property type="match status" value="1"/>
</dbReference>
<dbReference type="PANTHER" id="PTHR30193:SF37">
    <property type="entry name" value="INNER MEMBRANE ABC TRANSPORTER PERMEASE PROTEIN YCJO"/>
    <property type="match status" value="1"/>
</dbReference>
<evidence type="ECO:0000256" key="5">
    <source>
        <dbReference type="ARBA" id="ARBA00022989"/>
    </source>
</evidence>
<dbReference type="EMBL" id="JAGFNZ010000002">
    <property type="protein sequence ID" value="MBW7572661.1"/>
    <property type="molecule type" value="Genomic_DNA"/>
</dbReference>
<feature type="transmembrane region" description="Helical" evidence="7">
    <location>
        <begin position="122"/>
        <end position="143"/>
    </location>
</feature>
<keyword evidence="3" id="KW-1003">Cell membrane</keyword>
<keyword evidence="4 7" id="KW-0812">Transmembrane</keyword>
<sequence length="312" mass="35508">MLSAVKAKDGKPRALRSRKKQRAGFIAVCTVPTVILFTVFMLLPTADVFYMSLFRMSSLSLNKEFIGLQNFQILFRDEKFWQAFRNNLFFIVFVTAVTMTVSLFFAGLLAQTELIEKPFYRTVFFFPNVLSLVVIGVLFVQIYDPTMGILTSTLKTIHSEGLIHAWLGEKSTVRWCISAAMIWQAVGYYMVMYMAGMDGIPKDLYEVANIEGMGKFRQFFSITLPLMWEIIRVTIVFFIISTINMSFVFVKVMTPTGGPSGQAEVLLTYMYKQAFTNSNFGYAMAVGVFVFLFSFVLAIISNRLTAKEVIEY</sequence>
<gene>
    <name evidence="9" type="ORF">J5W02_07520</name>
</gene>
<keyword evidence="2 7" id="KW-0813">Transport</keyword>
<accession>A0ABS7DNJ4</accession>
<dbReference type="InterPro" id="IPR000515">
    <property type="entry name" value="MetI-like"/>
</dbReference>
<name>A0ABS7DNJ4_9FIRM</name>
<feature type="transmembrane region" description="Helical" evidence="7">
    <location>
        <begin position="23"/>
        <end position="43"/>
    </location>
</feature>
<dbReference type="PROSITE" id="PS50928">
    <property type="entry name" value="ABC_TM1"/>
    <property type="match status" value="1"/>
</dbReference>
<evidence type="ECO:0000256" key="7">
    <source>
        <dbReference type="RuleBase" id="RU363032"/>
    </source>
</evidence>
<dbReference type="Gene3D" id="1.10.3720.10">
    <property type="entry name" value="MetI-like"/>
    <property type="match status" value="1"/>
</dbReference>
<feature type="transmembrane region" description="Helical" evidence="7">
    <location>
        <begin position="230"/>
        <end position="250"/>
    </location>
</feature>
<dbReference type="RefSeq" id="WP_219965051.1">
    <property type="nucleotide sequence ID" value="NZ_JAGFNZ010000002.1"/>
</dbReference>